<dbReference type="EMBL" id="BMXV01000002">
    <property type="protein sequence ID" value="GGY67547.1"/>
    <property type="molecule type" value="Genomic_DNA"/>
</dbReference>
<reference evidence="3" key="1">
    <citation type="journal article" date="2019" name="Int. J. Syst. Evol. Microbiol.">
        <title>The Global Catalogue of Microorganisms (GCM) 10K type strain sequencing project: providing services to taxonomists for standard genome sequencing and annotation.</title>
        <authorList>
            <consortium name="The Broad Institute Genomics Platform"/>
            <consortium name="The Broad Institute Genome Sequencing Center for Infectious Disease"/>
            <person name="Wu L."/>
            <person name="Ma J."/>
        </authorList>
    </citation>
    <scope>NUCLEOTIDE SEQUENCE [LARGE SCALE GENOMIC DNA]</scope>
    <source>
        <strain evidence="3">KCTC 22280</strain>
    </source>
</reference>
<comment type="caution">
    <text evidence="2">The sequence shown here is derived from an EMBL/GenBank/DDBJ whole genome shotgun (WGS) entry which is preliminary data.</text>
</comment>
<name>A0ABQ3ATP4_9GAMM</name>
<evidence type="ECO:0008006" key="4">
    <source>
        <dbReference type="Google" id="ProtNLM"/>
    </source>
</evidence>
<accession>A0ABQ3ATP4</accession>
<evidence type="ECO:0000313" key="2">
    <source>
        <dbReference type="EMBL" id="GGY67547.1"/>
    </source>
</evidence>
<dbReference type="RefSeq" id="WP_189574570.1">
    <property type="nucleotide sequence ID" value="NZ_BMXV01000002.1"/>
</dbReference>
<proteinExistence type="predicted"/>
<keyword evidence="1" id="KW-0812">Transmembrane</keyword>
<evidence type="ECO:0000313" key="3">
    <source>
        <dbReference type="Proteomes" id="UP000601597"/>
    </source>
</evidence>
<sequence length="130" mass="15629">MLRQADVEAEEESLRQAIRELPDEQKRQFFDMVRKEVKDPDTYATLNWFFMVGLHHFYLRRWVRGLIVLFALIISIGLFLSGSIWPAVFLLLVVYAREFWELFRSQIIVQDWNNRLYRDRLTEASDSAEQ</sequence>
<dbReference type="Proteomes" id="UP000601597">
    <property type="component" value="Unassembled WGS sequence"/>
</dbReference>
<feature type="transmembrane region" description="Helical" evidence="1">
    <location>
        <begin position="42"/>
        <end position="59"/>
    </location>
</feature>
<feature type="transmembrane region" description="Helical" evidence="1">
    <location>
        <begin position="66"/>
        <end position="95"/>
    </location>
</feature>
<keyword evidence="1" id="KW-0472">Membrane</keyword>
<protein>
    <recommendedName>
        <fullName evidence="4">TM2 domain-containing protein</fullName>
    </recommendedName>
</protein>
<keyword evidence="3" id="KW-1185">Reference proteome</keyword>
<evidence type="ECO:0000256" key="1">
    <source>
        <dbReference type="SAM" id="Phobius"/>
    </source>
</evidence>
<keyword evidence="1" id="KW-1133">Transmembrane helix</keyword>
<gene>
    <name evidence="2" type="ORF">GCM10007071_13180</name>
</gene>
<organism evidence="2 3">
    <name type="scientific">Marinobacter zhanjiangensis</name>
    <dbReference type="NCBI Taxonomy" id="578215"/>
    <lineage>
        <taxon>Bacteria</taxon>
        <taxon>Pseudomonadati</taxon>
        <taxon>Pseudomonadota</taxon>
        <taxon>Gammaproteobacteria</taxon>
        <taxon>Pseudomonadales</taxon>
        <taxon>Marinobacteraceae</taxon>
        <taxon>Marinobacter</taxon>
    </lineage>
</organism>